<proteinExistence type="predicted"/>
<dbReference type="OrthoDB" id="9814961at2"/>
<organism evidence="2 3">
    <name type="scientific">Streptomyces lunaelactis</name>
    <dbReference type="NCBI Taxonomy" id="1535768"/>
    <lineage>
        <taxon>Bacteria</taxon>
        <taxon>Bacillati</taxon>
        <taxon>Actinomycetota</taxon>
        <taxon>Actinomycetes</taxon>
        <taxon>Kitasatosporales</taxon>
        <taxon>Streptomycetaceae</taxon>
        <taxon>Streptomyces</taxon>
    </lineage>
</organism>
<evidence type="ECO:0000313" key="3">
    <source>
        <dbReference type="Proteomes" id="UP000244201"/>
    </source>
</evidence>
<dbReference type="EMBL" id="CP026304">
    <property type="protein sequence ID" value="AVZ77436.1"/>
    <property type="molecule type" value="Genomic_DNA"/>
</dbReference>
<evidence type="ECO:0000313" key="2">
    <source>
        <dbReference type="EMBL" id="AVZ77436.1"/>
    </source>
</evidence>
<reference evidence="2 3" key="1">
    <citation type="submission" date="2018-01" db="EMBL/GenBank/DDBJ databases">
        <title>Complete genome sequence of Streptomyces lunaelactis MM109T, a Ferroverdin A producer isolated from cave moonmilk deposits.</title>
        <authorList>
            <person name="Naome A."/>
            <person name="Martinet L."/>
            <person name="Maciejewska M."/>
            <person name="Anderssen S."/>
            <person name="Adam D."/>
            <person name="Tenconi E."/>
            <person name="Deflandre B."/>
            <person name="Arguelles-Arias A."/>
            <person name="Calusinska M."/>
            <person name="Copieters W."/>
            <person name="Karim L."/>
            <person name="Hanikenne M."/>
            <person name="Baurain D."/>
            <person name="van Wezel G."/>
            <person name="Smargiasso N."/>
            <person name="de Pauw E."/>
            <person name="Delfosse P."/>
            <person name="Rigali S."/>
        </authorList>
    </citation>
    <scope>NUCLEOTIDE SEQUENCE [LARGE SCALE GENOMIC DNA]</scope>
    <source>
        <strain evidence="2 3">MM109</strain>
    </source>
</reference>
<protein>
    <submittedName>
        <fullName evidence="2">NDP-hexose 2,3-dehydratase</fullName>
    </submittedName>
</protein>
<dbReference type="AlphaFoldDB" id="A0A2R4TE74"/>
<dbReference type="Gene3D" id="3.90.79.40">
    <property type="entry name" value="EvaA sugar 2,3-dehydratase subunit"/>
    <property type="match status" value="2"/>
</dbReference>
<name>A0A2R4TE74_9ACTN</name>
<gene>
    <name evidence="2" type="ORF">SLUN_13805</name>
</gene>
<evidence type="ECO:0000259" key="1">
    <source>
        <dbReference type="Pfam" id="PF03559"/>
    </source>
</evidence>
<feature type="domain" description="dTDP-4-dehydro-6-deoxy-alpha-D-glucopyranose 2,3-dehydratase" evidence="1">
    <location>
        <begin position="24"/>
        <end position="224"/>
    </location>
</feature>
<accession>A0A2R4TE74</accession>
<dbReference type="GO" id="GO:0016829">
    <property type="term" value="F:lyase activity"/>
    <property type="evidence" value="ECO:0007669"/>
    <property type="project" value="InterPro"/>
</dbReference>
<dbReference type="Proteomes" id="UP000244201">
    <property type="component" value="Chromosome"/>
</dbReference>
<keyword evidence="3" id="KW-1185">Reference proteome</keyword>
<dbReference type="InterPro" id="IPR005212">
    <property type="entry name" value="EvaA-like"/>
</dbReference>
<dbReference type="KEGG" id="slk:SLUN_13805"/>
<sequence length="473" mass="53188">MEPGPHGYAAARREADGPSLTSSAEFHRWWDERLRSGGFSVERIAFDRLDSWAFDPRTGNLGHDSGRFFTVEGLRAREGSRDVRSQPIIHQPEIGILGIVVKEFNGVLHCLMQAKMEPGNVNTIQLSPTVQATRSNYTQVHKGKVTRYLERFVGPDRDQVLVDVLQSEQGAWFWRKRNRNMVVLATGDVPLADNFVWLTLAQVRELTQRDNLLNMDARTVLSCMSFALPDKAETAPVDAFGAALVRSYKDETADGGGTGGGHALHTQREILSWFTEAKTRCEWSARLVPMNEVAGWTRNDREIAEAGGGGKDFRIIAVEVAANTREVAGWTQPLLHPYGQAHAAFLTRPIDGVLHLLVRARPEYGLMDQVEMAPTVHLLPGQDLDDVSEPFLRDVLRAGAVTSRYDQVLSEEGGRFYNALTRYQILEAQEDFPLDVPPEFRWVTVRQLMDLLWHGHYLNVEARSLLTCLYSLR</sequence>
<dbReference type="InterPro" id="IPR038153">
    <property type="entry name" value="EvaA-like_sf"/>
</dbReference>
<feature type="domain" description="dTDP-4-dehydro-6-deoxy-alpha-D-glucopyranose 2,3-dehydratase" evidence="1">
    <location>
        <begin position="268"/>
        <end position="469"/>
    </location>
</feature>
<dbReference type="Pfam" id="PF03559">
    <property type="entry name" value="Hexose_dehydrat"/>
    <property type="match status" value="2"/>
</dbReference>